<dbReference type="Proteomes" id="UP000000763">
    <property type="component" value="Chromosome 11"/>
</dbReference>
<evidence type="ECO:0000256" key="1">
    <source>
        <dbReference type="SAM" id="MobiDB-lite"/>
    </source>
</evidence>
<feature type="region of interest" description="Disordered" evidence="1">
    <location>
        <begin position="1"/>
        <end position="164"/>
    </location>
</feature>
<accession>A0A0P0XZZ3</accession>
<reference evidence="2 3" key="1">
    <citation type="journal article" date="2005" name="Nature">
        <title>The map-based sequence of the rice genome.</title>
        <authorList>
            <consortium name="International rice genome sequencing project (IRGSP)"/>
            <person name="Matsumoto T."/>
            <person name="Wu J."/>
            <person name="Kanamori H."/>
            <person name="Katayose Y."/>
            <person name="Fujisawa M."/>
            <person name="Namiki N."/>
            <person name="Mizuno H."/>
            <person name="Yamamoto K."/>
            <person name="Antonio B.A."/>
            <person name="Baba T."/>
            <person name="Sakata K."/>
            <person name="Nagamura Y."/>
            <person name="Aoki H."/>
            <person name="Arikawa K."/>
            <person name="Arita K."/>
            <person name="Bito T."/>
            <person name="Chiden Y."/>
            <person name="Fujitsuka N."/>
            <person name="Fukunaka R."/>
            <person name="Hamada M."/>
            <person name="Harada C."/>
            <person name="Hayashi A."/>
            <person name="Hijishita S."/>
            <person name="Honda M."/>
            <person name="Hosokawa S."/>
            <person name="Ichikawa Y."/>
            <person name="Idonuma A."/>
            <person name="Iijima M."/>
            <person name="Ikeda M."/>
            <person name="Ikeno M."/>
            <person name="Ito K."/>
            <person name="Ito S."/>
            <person name="Ito T."/>
            <person name="Ito Y."/>
            <person name="Ito Y."/>
            <person name="Iwabuchi A."/>
            <person name="Kamiya K."/>
            <person name="Karasawa W."/>
            <person name="Kurita K."/>
            <person name="Katagiri S."/>
            <person name="Kikuta A."/>
            <person name="Kobayashi H."/>
            <person name="Kobayashi N."/>
            <person name="Machita K."/>
            <person name="Maehara T."/>
            <person name="Masukawa M."/>
            <person name="Mizubayashi T."/>
            <person name="Mukai Y."/>
            <person name="Nagasaki H."/>
            <person name="Nagata Y."/>
            <person name="Naito S."/>
            <person name="Nakashima M."/>
            <person name="Nakama Y."/>
            <person name="Nakamichi Y."/>
            <person name="Nakamura M."/>
            <person name="Meguro A."/>
            <person name="Negishi M."/>
            <person name="Ohta I."/>
            <person name="Ohta T."/>
            <person name="Okamoto M."/>
            <person name="Ono N."/>
            <person name="Saji S."/>
            <person name="Sakaguchi M."/>
            <person name="Sakai K."/>
            <person name="Shibata M."/>
            <person name="Shimokawa T."/>
            <person name="Song J."/>
            <person name="Takazaki Y."/>
            <person name="Terasawa K."/>
            <person name="Tsugane M."/>
            <person name="Tsuji K."/>
            <person name="Ueda S."/>
            <person name="Waki K."/>
            <person name="Yamagata H."/>
            <person name="Yamamoto M."/>
            <person name="Yamamoto S."/>
            <person name="Yamane H."/>
            <person name="Yoshiki S."/>
            <person name="Yoshihara R."/>
            <person name="Yukawa K."/>
            <person name="Zhong H."/>
            <person name="Yano M."/>
            <person name="Yuan Q."/>
            <person name="Ouyang S."/>
            <person name="Liu J."/>
            <person name="Jones K.M."/>
            <person name="Gansberger K."/>
            <person name="Moffat K."/>
            <person name="Hill J."/>
            <person name="Bera J."/>
            <person name="Fadrosh D."/>
            <person name="Jin S."/>
            <person name="Johri S."/>
            <person name="Kim M."/>
            <person name="Overton L."/>
            <person name="Reardon M."/>
            <person name="Tsitrin T."/>
            <person name="Vuong H."/>
            <person name="Weaver B."/>
            <person name="Ciecko A."/>
            <person name="Tallon L."/>
            <person name="Jackson J."/>
            <person name="Pai G."/>
            <person name="Aken S.V."/>
            <person name="Utterback T."/>
            <person name="Reidmuller S."/>
            <person name="Feldblyum T."/>
            <person name="Hsiao J."/>
            <person name="Zismann V."/>
            <person name="Iobst S."/>
            <person name="de Vazeille A.R."/>
            <person name="Buell C.R."/>
            <person name="Ying K."/>
            <person name="Li Y."/>
            <person name="Lu T."/>
            <person name="Huang Y."/>
            <person name="Zhao Q."/>
            <person name="Feng Q."/>
            <person name="Zhang L."/>
            <person name="Zhu J."/>
            <person name="Weng Q."/>
            <person name="Mu J."/>
            <person name="Lu Y."/>
            <person name="Fan D."/>
            <person name="Liu Y."/>
            <person name="Guan J."/>
            <person name="Zhang Y."/>
            <person name="Yu S."/>
            <person name="Liu X."/>
            <person name="Zhang Y."/>
            <person name="Hong G."/>
            <person name="Han B."/>
            <person name="Choisne N."/>
            <person name="Demange N."/>
            <person name="Orjeda G."/>
            <person name="Samain S."/>
            <person name="Cattolico L."/>
            <person name="Pelletier E."/>
            <person name="Couloux A."/>
            <person name="Segurens B."/>
            <person name="Wincker P."/>
            <person name="D'Hont A."/>
            <person name="Scarpelli C."/>
            <person name="Weissenbach J."/>
            <person name="Salanoubat M."/>
            <person name="Quetier F."/>
            <person name="Yu Y."/>
            <person name="Kim H.R."/>
            <person name="Rambo T."/>
            <person name="Currie J."/>
            <person name="Collura K."/>
            <person name="Luo M."/>
            <person name="Yang T."/>
            <person name="Ammiraju J.S.S."/>
            <person name="Engler F."/>
            <person name="Soderlund C."/>
            <person name="Wing R.A."/>
            <person name="Palmer L.E."/>
            <person name="de la Bastide M."/>
            <person name="Spiegel L."/>
            <person name="Nascimento L."/>
            <person name="Zutavern T."/>
            <person name="O'Shaughnessy A."/>
            <person name="Dike S."/>
            <person name="Dedhia N."/>
            <person name="Preston R."/>
            <person name="Balija V."/>
            <person name="McCombie W.R."/>
            <person name="Chow T."/>
            <person name="Chen H."/>
            <person name="Chung M."/>
            <person name="Chen C."/>
            <person name="Shaw J."/>
            <person name="Wu H."/>
            <person name="Hsiao K."/>
            <person name="Chao Y."/>
            <person name="Chu M."/>
            <person name="Cheng C."/>
            <person name="Hour A."/>
            <person name="Lee P."/>
            <person name="Lin S."/>
            <person name="Lin Y."/>
            <person name="Liou J."/>
            <person name="Liu S."/>
            <person name="Hsing Y."/>
            <person name="Raghuvanshi S."/>
            <person name="Mohanty A."/>
            <person name="Bharti A.K."/>
            <person name="Gaur A."/>
            <person name="Gupta V."/>
            <person name="Kumar D."/>
            <person name="Ravi V."/>
            <person name="Vij S."/>
            <person name="Kapur A."/>
            <person name="Khurana P."/>
            <person name="Khurana P."/>
            <person name="Khurana J.P."/>
            <person name="Tyagi A.K."/>
            <person name="Gaikwad K."/>
            <person name="Singh A."/>
            <person name="Dalal V."/>
            <person name="Srivastava S."/>
            <person name="Dixit A."/>
            <person name="Pal A.K."/>
            <person name="Ghazi I.A."/>
            <person name="Yadav M."/>
            <person name="Pandit A."/>
            <person name="Bhargava A."/>
            <person name="Sureshbabu K."/>
            <person name="Batra K."/>
            <person name="Sharma T.R."/>
            <person name="Mohapatra T."/>
            <person name="Singh N.K."/>
            <person name="Messing J."/>
            <person name="Nelson A.B."/>
            <person name="Fuks G."/>
            <person name="Kavchok S."/>
            <person name="Keizer G."/>
            <person name="Linton E."/>
            <person name="Llaca V."/>
            <person name="Song R."/>
            <person name="Tanyolac B."/>
            <person name="Young S."/>
            <person name="Ho-Il K."/>
            <person name="Hahn J.H."/>
            <person name="Sangsakoo G."/>
            <person name="Vanavichit A."/>
            <person name="de Mattos Luiz.A.T."/>
            <person name="Zimmer P.D."/>
            <person name="Malone G."/>
            <person name="Dellagostin O."/>
            <person name="de Oliveira A.C."/>
            <person name="Bevan M."/>
            <person name="Bancroft I."/>
            <person name="Minx P."/>
            <person name="Cordum H."/>
            <person name="Wilson R."/>
            <person name="Cheng Z."/>
            <person name="Jin W."/>
            <person name="Jiang J."/>
            <person name="Leong S.A."/>
            <person name="Iwama H."/>
            <person name="Gojobori T."/>
            <person name="Itoh T."/>
            <person name="Niimura Y."/>
            <person name="Fujii Y."/>
            <person name="Habara T."/>
            <person name="Sakai H."/>
            <person name="Sato Y."/>
            <person name="Wilson G."/>
            <person name="Kumar K."/>
            <person name="McCouch S."/>
            <person name="Juretic N."/>
            <person name="Hoen D."/>
            <person name="Wright S."/>
            <person name="Bruskiewich R."/>
            <person name="Bureau T."/>
            <person name="Miyao A."/>
            <person name="Hirochika H."/>
            <person name="Nishikawa T."/>
            <person name="Kadowaki K."/>
            <person name="Sugiura M."/>
            <person name="Burr B."/>
            <person name="Sasaki T."/>
        </authorList>
    </citation>
    <scope>NUCLEOTIDE SEQUENCE [LARGE SCALE GENOMIC DNA]</scope>
    <source>
        <strain evidence="3">cv. Nipponbare</strain>
    </source>
</reference>
<sequence>MRSPVADFQRWSHRRASRHVRTASCAGRKESTWWSTSSGRSPMRSPPVEPGDSLGIFRGDIPSNRLRASPRRHPSPPSVARTAQVTVTPGARAVRVRTKLPTSPPAASPRPPDTDQRVERAAPALQGYGYANGAARRWRGEARHERGKRTESSGSEGRKGWDAVLGGEDGEFVVSFYLY</sequence>
<feature type="compositionally biased region" description="Pro residues" evidence="1">
    <location>
        <begin position="102"/>
        <end position="111"/>
    </location>
</feature>
<feature type="compositionally biased region" description="Basic and acidic residues" evidence="1">
    <location>
        <begin position="138"/>
        <end position="161"/>
    </location>
</feature>
<name>A0A0P0XZZ3_ORYSJ</name>
<proteinExistence type="predicted"/>
<feature type="compositionally biased region" description="Basic residues" evidence="1">
    <location>
        <begin position="11"/>
        <end position="21"/>
    </location>
</feature>
<protein>
    <submittedName>
        <fullName evidence="2">Os11g0202500 protein</fullName>
    </submittedName>
</protein>
<evidence type="ECO:0000313" key="3">
    <source>
        <dbReference type="Proteomes" id="UP000000763"/>
    </source>
</evidence>
<reference evidence="3" key="2">
    <citation type="journal article" date="2008" name="Nucleic Acids Res.">
        <title>The rice annotation project database (RAP-DB): 2008 update.</title>
        <authorList>
            <consortium name="The rice annotation project (RAP)"/>
        </authorList>
    </citation>
    <scope>GENOME REANNOTATION</scope>
    <source>
        <strain evidence="3">cv. Nipponbare</strain>
    </source>
</reference>
<dbReference type="AlphaFoldDB" id="A0A0P0XZZ3"/>
<evidence type="ECO:0000313" key="2">
    <source>
        <dbReference type="EMBL" id="BAH95141.1"/>
    </source>
</evidence>
<gene>
    <name evidence="2" type="ordered locus">Os11g0202500</name>
</gene>
<organism evidence="2 3">
    <name type="scientific">Oryza sativa subsp. japonica</name>
    <name type="common">Rice</name>
    <dbReference type="NCBI Taxonomy" id="39947"/>
    <lineage>
        <taxon>Eukaryota</taxon>
        <taxon>Viridiplantae</taxon>
        <taxon>Streptophyta</taxon>
        <taxon>Embryophyta</taxon>
        <taxon>Tracheophyta</taxon>
        <taxon>Spermatophyta</taxon>
        <taxon>Magnoliopsida</taxon>
        <taxon>Liliopsida</taxon>
        <taxon>Poales</taxon>
        <taxon>Poaceae</taxon>
        <taxon>BOP clade</taxon>
        <taxon>Oryzoideae</taxon>
        <taxon>Oryzeae</taxon>
        <taxon>Oryzinae</taxon>
        <taxon>Oryza</taxon>
        <taxon>Oryza sativa</taxon>
    </lineage>
</organism>
<dbReference type="EMBL" id="AP008217">
    <property type="protein sequence ID" value="BAH95141.1"/>
    <property type="molecule type" value="Genomic_DNA"/>
</dbReference>
<dbReference type="Gramene" id="Os11t0202350-00">
    <property type="protein sequence ID" value="Os11t0202350-00"/>
    <property type="gene ID" value="Os11g0202350"/>
</dbReference>
<dbReference type="KEGG" id="dosa:Os11g0202500"/>